<evidence type="ECO:0000256" key="3">
    <source>
        <dbReference type="ARBA" id="ARBA00004412"/>
    </source>
</evidence>
<dbReference type="InterPro" id="IPR023299">
    <property type="entry name" value="ATPase_P-typ_cyto_dom_N"/>
</dbReference>
<dbReference type="PANTHER" id="PTHR24092">
    <property type="entry name" value="PROBABLE PHOSPHOLIPID-TRANSPORTING ATPASE"/>
    <property type="match status" value="1"/>
</dbReference>
<feature type="binding site" evidence="25">
    <location>
        <position position="737"/>
    </location>
    <ligand>
        <name>ATP</name>
        <dbReference type="ChEBI" id="CHEBI:30616"/>
    </ligand>
</feature>
<dbReference type="PRINTS" id="PR00119">
    <property type="entry name" value="CATATPASE"/>
</dbReference>
<dbReference type="GO" id="GO:0000287">
    <property type="term" value="F:magnesium ion binding"/>
    <property type="evidence" value="ECO:0007669"/>
    <property type="project" value="UniProtKB-UniRule"/>
</dbReference>
<feature type="domain" description="P-type ATPase A" evidence="28">
    <location>
        <begin position="209"/>
        <end position="344"/>
    </location>
</feature>
<comment type="catalytic activity">
    <reaction evidence="23">
        <text>a 1,2-diacyl-sn-glycero-3-phospho-L-serine(out) + ATP + H2O = a 1,2-diacyl-sn-glycero-3-phospho-L-serine(in) + ADP + phosphate + H(+)</text>
        <dbReference type="Rhea" id="RHEA:38567"/>
        <dbReference type="ChEBI" id="CHEBI:15377"/>
        <dbReference type="ChEBI" id="CHEBI:15378"/>
        <dbReference type="ChEBI" id="CHEBI:30616"/>
        <dbReference type="ChEBI" id="CHEBI:43474"/>
        <dbReference type="ChEBI" id="CHEBI:57262"/>
        <dbReference type="ChEBI" id="CHEBI:456216"/>
    </reaction>
    <physiologicalReaction direction="left-to-right" evidence="23">
        <dbReference type="Rhea" id="RHEA:38568"/>
    </physiologicalReaction>
</comment>
<dbReference type="Pfam" id="PF00122">
    <property type="entry name" value="E1-E2_ATPase"/>
    <property type="match status" value="1"/>
</dbReference>
<evidence type="ECO:0000256" key="5">
    <source>
        <dbReference type="ARBA" id="ARBA00004651"/>
    </source>
</evidence>
<dbReference type="SUPFAM" id="SSF56784">
    <property type="entry name" value="HAD-like"/>
    <property type="match status" value="1"/>
</dbReference>
<feature type="binding site" evidence="25">
    <location>
        <position position="864"/>
    </location>
    <ligand>
        <name>ATP</name>
        <dbReference type="ChEBI" id="CHEBI:30616"/>
    </ligand>
</feature>
<dbReference type="FunFam" id="2.70.150.10:FF:000009">
    <property type="entry name" value="Phospholipid-transporting ATPase"/>
    <property type="match status" value="1"/>
</dbReference>
<feature type="binding site" evidence="25">
    <location>
        <position position="485"/>
    </location>
    <ligand>
        <name>ATP</name>
        <dbReference type="ChEBI" id="CHEBI:30616"/>
    </ligand>
</feature>
<feature type="transmembrane region" description="Helical" evidence="27">
    <location>
        <begin position="1069"/>
        <end position="1093"/>
    </location>
</feature>
<dbReference type="InterPro" id="IPR023214">
    <property type="entry name" value="HAD_sf"/>
</dbReference>
<reference evidence="31 32" key="1">
    <citation type="submission" date="2018-05" db="EMBL/GenBank/DDBJ databases">
        <authorList>
            <person name="Datahose"/>
        </authorList>
    </citation>
    <scope>NUCLEOTIDE SEQUENCE</scope>
</reference>
<keyword evidence="13" id="KW-0967">Endosome</keyword>
<evidence type="ECO:0000256" key="4">
    <source>
        <dbReference type="ARBA" id="ARBA00004477"/>
    </source>
</evidence>
<evidence type="ECO:0000256" key="11">
    <source>
        <dbReference type="ARBA" id="ARBA00022723"/>
    </source>
</evidence>
<evidence type="ECO:0000256" key="21">
    <source>
        <dbReference type="ARBA" id="ARBA00034036"/>
    </source>
</evidence>
<dbReference type="EC" id="7.6.2.1" evidence="27"/>
<feature type="transmembrane region" description="Helical" evidence="27">
    <location>
        <begin position="1035"/>
        <end position="1057"/>
    </location>
</feature>
<dbReference type="SUPFAM" id="SSF81665">
    <property type="entry name" value="Calcium ATPase, transmembrane domain M"/>
    <property type="match status" value="1"/>
</dbReference>
<dbReference type="InterPro" id="IPR023298">
    <property type="entry name" value="ATPase_P-typ_TM_dom_sf"/>
</dbReference>
<comment type="similarity">
    <text evidence="6 27">Belongs to the cation transport ATPase (P-type) (TC 3.A.3) family. Type IV subfamily.</text>
</comment>
<dbReference type="NCBIfam" id="TIGR01652">
    <property type="entry name" value="ATPase-Plipid"/>
    <property type="match status" value="1"/>
</dbReference>
<feature type="binding site" evidence="25">
    <location>
        <position position="483"/>
    </location>
    <ligand>
        <name>ATP</name>
        <dbReference type="ChEBI" id="CHEBI:30616"/>
    </ligand>
</feature>
<feature type="transmembrane region" description="Helical" evidence="27">
    <location>
        <begin position="418"/>
        <end position="437"/>
    </location>
</feature>
<feature type="binding site" evidence="26">
    <location>
        <position position="861"/>
    </location>
    <ligand>
        <name>Mg(2+)</name>
        <dbReference type="ChEBI" id="CHEBI:18420"/>
    </ligand>
</feature>
<dbReference type="FunFam" id="3.40.50.1000:FF:000012">
    <property type="entry name" value="Phospholipid-transporting ATPase"/>
    <property type="match status" value="1"/>
</dbReference>
<dbReference type="Gene3D" id="2.70.150.10">
    <property type="entry name" value="Calcium-transporting ATPase, cytoplasmic transduction domain A"/>
    <property type="match status" value="1"/>
</dbReference>
<feature type="binding site" evidence="25">
    <location>
        <position position="840"/>
    </location>
    <ligand>
        <name>ATP</name>
        <dbReference type="ChEBI" id="CHEBI:30616"/>
    </ligand>
</feature>
<feature type="domain" description="P-type ATPase C-terminal" evidence="30">
    <location>
        <begin position="887"/>
        <end position="1139"/>
    </location>
</feature>
<keyword evidence="12 25" id="KW-0547">Nucleotide-binding</keyword>
<dbReference type="GO" id="GO:0140326">
    <property type="term" value="F:ATPase-coupled intramembrane lipid transporter activity"/>
    <property type="evidence" value="ECO:0007669"/>
    <property type="project" value="UniProtKB-EC"/>
</dbReference>
<evidence type="ECO:0000256" key="6">
    <source>
        <dbReference type="ARBA" id="ARBA00008109"/>
    </source>
</evidence>
<dbReference type="Pfam" id="PF16209">
    <property type="entry name" value="PhoLip_ATPase_N"/>
    <property type="match status" value="1"/>
</dbReference>
<feature type="transmembrane region" description="Helical" evidence="27">
    <location>
        <begin position="1001"/>
        <end position="1023"/>
    </location>
</feature>
<evidence type="ECO:0000256" key="10">
    <source>
        <dbReference type="ARBA" id="ARBA00022692"/>
    </source>
</evidence>
<comment type="cofactor">
    <cofactor evidence="1 26">
        <name>Mg(2+)</name>
        <dbReference type="ChEBI" id="CHEBI:18420"/>
    </cofactor>
</comment>
<keyword evidence="14" id="KW-0256">Endoplasmic reticulum</keyword>
<dbReference type="Ensembl" id="ENSACLT00000062837.1">
    <property type="protein sequence ID" value="ENSACLP00000061951.1"/>
    <property type="gene ID" value="ENSACLG00000001016.2"/>
</dbReference>
<feature type="binding site" evidence="25">
    <location>
        <position position="593"/>
    </location>
    <ligand>
        <name>ATP</name>
        <dbReference type="ChEBI" id="CHEBI:30616"/>
    </ligand>
</feature>
<reference evidence="31" key="3">
    <citation type="submission" date="2025-08" db="UniProtKB">
        <authorList>
            <consortium name="Ensembl"/>
        </authorList>
    </citation>
    <scope>IDENTIFICATION</scope>
</reference>
<feature type="binding site" evidence="26">
    <location>
        <position position="485"/>
    </location>
    <ligand>
        <name>Mg(2+)</name>
        <dbReference type="ChEBI" id="CHEBI:18420"/>
    </ligand>
</feature>
<evidence type="ECO:0000256" key="8">
    <source>
        <dbReference type="ARBA" id="ARBA00022475"/>
    </source>
</evidence>
<evidence type="ECO:0000256" key="25">
    <source>
        <dbReference type="PIRSR" id="PIRSR606539-2"/>
    </source>
</evidence>
<dbReference type="SUPFAM" id="SSF81660">
    <property type="entry name" value="Metal cation-transporting ATPase, ATP-binding domain N"/>
    <property type="match status" value="1"/>
</dbReference>
<dbReference type="GO" id="GO:0005886">
    <property type="term" value="C:plasma membrane"/>
    <property type="evidence" value="ECO:0007669"/>
    <property type="project" value="UniProtKB-SubCell"/>
</dbReference>
<evidence type="ECO:0000259" key="30">
    <source>
        <dbReference type="Pfam" id="PF16212"/>
    </source>
</evidence>
<dbReference type="GO" id="GO:0016887">
    <property type="term" value="F:ATP hydrolysis activity"/>
    <property type="evidence" value="ECO:0007669"/>
    <property type="project" value="InterPro"/>
</dbReference>
<dbReference type="InterPro" id="IPR008250">
    <property type="entry name" value="ATPase_P-typ_transduc_dom_A_sf"/>
</dbReference>
<evidence type="ECO:0000256" key="14">
    <source>
        <dbReference type="ARBA" id="ARBA00022824"/>
    </source>
</evidence>
<dbReference type="InterPro" id="IPR059000">
    <property type="entry name" value="ATPase_P-type_domA"/>
</dbReference>
<evidence type="ECO:0000256" key="18">
    <source>
        <dbReference type="ARBA" id="ARBA00022989"/>
    </source>
</evidence>
<feature type="binding site" evidence="25">
    <location>
        <position position="736"/>
    </location>
    <ligand>
        <name>ATP</name>
        <dbReference type="ChEBI" id="CHEBI:30616"/>
    </ligand>
</feature>
<gene>
    <name evidence="31" type="primary">ATP11A</name>
</gene>
<keyword evidence="7" id="KW-0813">Transport</keyword>
<keyword evidence="11 26" id="KW-0479">Metal-binding</keyword>
<evidence type="ECO:0000256" key="26">
    <source>
        <dbReference type="PIRSR" id="PIRSR606539-3"/>
    </source>
</evidence>
<evidence type="ECO:0000256" key="24">
    <source>
        <dbReference type="PIRSR" id="PIRSR606539-1"/>
    </source>
</evidence>
<proteinExistence type="inferred from homology"/>
<evidence type="ECO:0000256" key="9">
    <source>
        <dbReference type="ARBA" id="ARBA00022553"/>
    </source>
</evidence>
<feature type="transmembrane region" description="Helical" evidence="27">
    <location>
        <begin position="951"/>
        <end position="971"/>
    </location>
</feature>
<reference evidence="31" key="4">
    <citation type="submission" date="2025-09" db="UniProtKB">
        <authorList>
            <consortium name="Ensembl"/>
        </authorList>
    </citation>
    <scope>IDENTIFICATION</scope>
</reference>
<dbReference type="InterPro" id="IPR044492">
    <property type="entry name" value="P_typ_ATPase_HD_dom"/>
</dbReference>
<feature type="binding site" evidence="25">
    <location>
        <position position="834"/>
    </location>
    <ligand>
        <name>ATP</name>
        <dbReference type="ChEBI" id="CHEBI:30616"/>
    </ligand>
</feature>
<keyword evidence="10 27" id="KW-0812">Transmembrane</keyword>
<dbReference type="SUPFAM" id="SSF81653">
    <property type="entry name" value="Calcium ATPase, transduction domain A"/>
    <property type="match status" value="1"/>
</dbReference>
<feature type="transmembrane region" description="Helical" evidence="27">
    <location>
        <begin position="1099"/>
        <end position="1124"/>
    </location>
</feature>
<dbReference type="InterPro" id="IPR018303">
    <property type="entry name" value="ATPase_P-typ_P_site"/>
</dbReference>
<dbReference type="SFLD" id="SFLDS00003">
    <property type="entry name" value="Haloacid_Dehalogenase"/>
    <property type="match status" value="1"/>
</dbReference>
<accession>A0AAX7U9E8</accession>
<dbReference type="PANTHER" id="PTHR24092:SF33">
    <property type="entry name" value="PHOSPHOLIPID-TRANSPORTING ATPASE IH"/>
    <property type="match status" value="1"/>
</dbReference>
<dbReference type="GO" id="GO:0005789">
    <property type="term" value="C:endoplasmic reticulum membrane"/>
    <property type="evidence" value="ECO:0007669"/>
    <property type="project" value="UniProtKB-SubCell"/>
</dbReference>
<feature type="transmembrane region" description="Helical" evidence="27">
    <location>
        <begin position="149"/>
        <end position="167"/>
    </location>
</feature>
<feature type="transmembrane region" description="Helical" evidence="27">
    <location>
        <begin position="82"/>
        <end position="106"/>
    </location>
</feature>
<dbReference type="SFLD" id="SFLDG00002">
    <property type="entry name" value="C1.7:_P-type_atpase_like"/>
    <property type="match status" value="1"/>
</dbReference>
<evidence type="ECO:0000256" key="13">
    <source>
        <dbReference type="ARBA" id="ARBA00022753"/>
    </source>
</evidence>
<evidence type="ECO:0000256" key="16">
    <source>
        <dbReference type="ARBA" id="ARBA00022842"/>
    </source>
</evidence>
<dbReference type="GO" id="GO:0055037">
    <property type="term" value="C:recycling endosome"/>
    <property type="evidence" value="ECO:0007669"/>
    <property type="project" value="UniProtKB-SubCell"/>
</dbReference>
<evidence type="ECO:0000259" key="28">
    <source>
        <dbReference type="Pfam" id="PF00122"/>
    </source>
</evidence>
<feature type="transmembrane region" description="Helical" evidence="27">
    <location>
        <begin position="118"/>
        <end position="137"/>
    </location>
</feature>
<evidence type="ECO:0000256" key="23">
    <source>
        <dbReference type="ARBA" id="ARBA00051303"/>
    </source>
</evidence>
<comment type="subcellular location">
    <subcellularLocation>
        <location evidence="5">Cell membrane</location>
        <topology evidence="5">Multi-pass membrane protein</topology>
    </subcellularLocation>
    <subcellularLocation>
        <location evidence="3">Early endosome</location>
    </subcellularLocation>
    <subcellularLocation>
        <location evidence="4">Endoplasmic reticulum membrane</location>
        <topology evidence="4">Multi-pass membrane protein</topology>
    </subcellularLocation>
    <subcellularLocation>
        <location evidence="27">Membrane</location>
        <topology evidence="27">Multi-pass membrane protein</topology>
    </subcellularLocation>
    <subcellularLocation>
        <location evidence="2">Recycling endosome</location>
    </subcellularLocation>
</comment>
<dbReference type="Proteomes" id="UP000265100">
    <property type="component" value="Chromosome 16"/>
</dbReference>
<evidence type="ECO:0000256" key="15">
    <source>
        <dbReference type="ARBA" id="ARBA00022840"/>
    </source>
</evidence>
<keyword evidence="17 27" id="KW-1278">Translocase</keyword>
<feature type="binding site" evidence="25">
    <location>
        <position position="626"/>
    </location>
    <ligand>
        <name>ATP</name>
        <dbReference type="ChEBI" id="CHEBI:30616"/>
    </ligand>
</feature>
<dbReference type="Gene3D" id="3.40.50.1000">
    <property type="entry name" value="HAD superfamily/HAD-like"/>
    <property type="match status" value="1"/>
</dbReference>
<evidence type="ECO:0000256" key="19">
    <source>
        <dbReference type="ARBA" id="ARBA00023055"/>
    </source>
</evidence>
<evidence type="ECO:0000259" key="29">
    <source>
        <dbReference type="Pfam" id="PF16209"/>
    </source>
</evidence>
<evidence type="ECO:0000256" key="7">
    <source>
        <dbReference type="ARBA" id="ARBA00022448"/>
    </source>
</evidence>
<keyword evidence="32" id="KW-1185">Reference proteome</keyword>
<name>A0AAX7U9E8_ASTCA</name>
<feature type="domain" description="P-type ATPase N-terminal" evidence="29">
    <location>
        <begin position="134"/>
        <end position="176"/>
    </location>
</feature>
<keyword evidence="8" id="KW-1003">Cell membrane</keyword>
<feature type="active site" description="4-aspartylphosphate intermediate" evidence="24">
    <location>
        <position position="483"/>
    </location>
</feature>
<feature type="binding site" evidence="26">
    <location>
        <position position="865"/>
    </location>
    <ligand>
        <name>Mg(2+)</name>
        <dbReference type="ChEBI" id="CHEBI:18420"/>
    </ligand>
</feature>
<sequence length="1182" mass="135535">MDFSLLRNIISRYCVGEEIWVDSRTVYIGHKEPPPGAEAYIPQRYPDNRIVSSKVSGPQPTSHCCNTFYHHAMLVLYSGNQVILFCSCVSFIFKGCFTFFVFIIVFWHRNCYDVCFSFLLNAFLLNVCCYSLPQYTFWNFIPKNLFEQFRRIANFYFLVIFLVQLIIDTPTSPVTSGLPLFFVITVTAIKQGYEDWLRHKADCSINECPVDVVQQGKVVRTQSHKLRVGDIVVVKEDETFPCDLILLSSSRSDGTCYVTTTSLDGESSHKVPQLQEVDSLHATIECEQPQPDLYKFVGRINIYKDKEEPVARPLGAENLLLRGATLKNTQHIYAVAVYTGMETKMALNYQSKSQKRSAVEKSMNAFLIVYLCILISKAVINTVLKYAWQWSPDRDEPWYNHRTEHERQRHVIRAFTDFLAFMVLFNYIIPVSMYVTVEMQKFLGSYFISWDEEMFDEELGEGAQVNTSDLNEELGQVEYVFTDKTGTLTENNMEFIECCVDGNVYIPHAICNGQILSAASSIDMIDSSPGGYRRVSVMSSSKRTKGEYEDLFFRALCLCHTVQVKEEETVDGIKRGIHQGRPTSFYISSSPDEVALSPKIFIGSSYIKLYYVIVKSSSGDYLLFCKGADSSIFPRVVSGKVEQVKARVEQNAVVSGQFNQHWLYKGIDDTLHQVSFRYHSEIFHSFMEQRLAQAYDIIERDFVLLGATAVEDRLQEKAADTIESLHKAGMKVWVLTGDKMETAAATCYASKLFRRTTQILELTKKRTEEQSLHDVLFELNRTVLRQHCLDFGLIIDGATLSAVLKPNQEGAGHGNYREIFLEICRNCSAVLCCRMAPLQKAQVKELIKASKEHPITLAIGDGANDVSMILEAHVGIGIMGKEGRQAARNSDYAIPKFKHLKKMLLVHGHYYYIRIAELVQYFFYKNVCFIFPQFLYQFFCGFSQQPLYDTAYLTLYNISFTSLPILLYSLVEQHVSMDTLKREPSLYRDIAKNSLLRWPVFLYWTCLGVFDAVVFFFGAYFLFDNTTFTSNGQMFGNWTFGTLIFTVLVFTVTLKLALDTHHWTWINHFVIWGSLLFYVIFSLLWGGIIWPFLNYQRMYYVFMQMLSSGPAWLSIILLITVSLLPDVIKKVLCRAMCPTATERAQVQCWHHLHMKLESTRPCLTVEPSTIFMLSQSSSRMSF</sequence>
<keyword evidence="18 27" id="KW-1133">Transmembrane helix</keyword>
<dbReference type="InterPro" id="IPR032631">
    <property type="entry name" value="P-type_ATPase_N"/>
</dbReference>
<evidence type="ECO:0000256" key="27">
    <source>
        <dbReference type="RuleBase" id="RU362033"/>
    </source>
</evidence>
<organism evidence="31 32">
    <name type="scientific">Astatotilapia calliptera</name>
    <name type="common">Eastern happy</name>
    <name type="synonym">Chromis callipterus</name>
    <dbReference type="NCBI Taxonomy" id="8154"/>
    <lineage>
        <taxon>Eukaryota</taxon>
        <taxon>Metazoa</taxon>
        <taxon>Chordata</taxon>
        <taxon>Craniata</taxon>
        <taxon>Vertebrata</taxon>
        <taxon>Euteleostomi</taxon>
        <taxon>Actinopterygii</taxon>
        <taxon>Neopterygii</taxon>
        <taxon>Teleostei</taxon>
        <taxon>Neoteleostei</taxon>
        <taxon>Acanthomorphata</taxon>
        <taxon>Ovalentaria</taxon>
        <taxon>Cichlomorphae</taxon>
        <taxon>Cichliformes</taxon>
        <taxon>Cichlidae</taxon>
        <taxon>African cichlids</taxon>
        <taxon>Pseudocrenilabrinae</taxon>
        <taxon>Haplochromini</taxon>
        <taxon>Astatotilapia</taxon>
    </lineage>
</organism>
<reference evidence="32" key="2">
    <citation type="submission" date="2023-03" db="EMBL/GenBank/DDBJ databases">
        <authorList>
            <consortium name="Wellcome Sanger Institute Data Sharing"/>
        </authorList>
    </citation>
    <scope>NUCLEOTIDE SEQUENCE [LARGE SCALE GENOMIC DNA]</scope>
</reference>
<comment type="catalytic activity">
    <reaction evidence="21 27">
        <text>ATP + H2O + phospholipidSide 1 = ADP + phosphate + phospholipidSide 2.</text>
        <dbReference type="EC" id="7.6.2.1"/>
    </reaction>
</comment>
<keyword evidence="15 25" id="KW-0067">ATP-binding</keyword>
<dbReference type="NCBIfam" id="TIGR01494">
    <property type="entry name" value="ATPase_P-type"/>
    <property type="match status" value="3"/>
</dbReference>
<evidence type="ECO:0000256" key="22">
    <source>
        <dbReference type="ARBA" id="ARBA00049128"/>
    </source>
</evidence>
<evidence type="ECO:0000256" key="12">
    <source>
        <dbReference type="ARBA" id="ARBA00022741"/>
    </source>
</evidence>
<dbReference type="GeneTree" id="ENSGT00940000157849"/>
<dbReference type="GO" id="GO:0005769">
    <property type="term" value="C:early endosome"/>
    <property type="evidence" value="ECO:0007669"/>
    <property type="project" value="UniProtKB-SubCell"/>
</dbReference>
<feature type="binding site" evidence="25">
    <location>
        <position position="738"/>
    </location>
    <ligand>
        <name>ATP</name>
        <dbReference type="ChEBI" id="CHEBI:30616"/>
    </ligand>
</feature>
<feature type="transmembrane region" description="Helical" evidence="27">
    <location>
        <begin position="365"/>
        <end position="388"/>
    </location>
</feature>
<dbReference type="InterPro" id="IPR001757">
    <property type="entry name" value="P_typ_ATPase"/>
</dbReference>
<feature type="binding site" evidence="25">
    <location>
        <position position="484"/>
    </location>
    <ligand>
        <name>ATP</name>
        <dbReference type="ChEBI" id="CHEBI:30616"/>
    </ligand>
</feature>
<evidence type="ECO:0000256" key="20">
    <source>
        <dbReference type="ARBA" id="ARBA00023136"/>
    </source>
</evidence>
<dbReference type="SFLD" id="SFLDF00027">
    <property type="entry name" value="p-type_atpase"/>
    <property type="match status" value="1"/>
</dbReference>
<keyword evidence="19" id="KW-0445">Lipid transport</keyword>
<feature type="binding site" evidence="25">
    <location>
        <position position="865"/>
    </location>
    <ligand>
        <name>ATP</name>
        <dbReference type="ChEBI" id="CHEBI:30616"/>
    </ligand>
</feature>
<comment type="catalytic activity">
    <reaction evidence="22">
        <text>a 1,2-diacyl-sn-glycero-3-phosphoethanolamine(out) + ATP + H2O = a 1,2-diacyl-sn-glycero-3-phosphoethanolamine(in) + ADP + phosphate + H(+)</text>
        <dbReference type="Rhea" id="RHEA:66132"/>
        <dbReference type="ChEBI" id="CHEBI:15377"/>
        <dbReference type="ChEBI" id="CHEBI:15378"/>
        <dbReference type="ChEBI" id="CHEBI:30616"/>
        <dbReference type="ChEBI" id="CHEBI:43474"/>
        <dbReference type="ChEBI" id="CHEBI:64612"/>
        <dbReference type="ChEBI" id="CHEBI:456216"/>
    </reaction>
    <physiologicalReaction direction="left-to-right" evidence="22">
        <dbReference type="Rhea" id="RHEA:66133"/>
    </physiologicalReaction>
</comment>
<dbReference type="PROSITE" id="PS00154">
    <property type="entry name" value="ATPASE_E1_E2"/>
    <property type="match status" value="1"/>
</dbReference>
<dbReference type="GO" id="GO:0045332">
    <property type="term" value="P:phospholipid translocation"/>
    <property type="evidence" value="ECO:0007669"/>
    <property type="project" value="TreeGrafter"/>
</dbReference>
<evidence type="ECO:0000313" key="32">
    <source>
        <dbReference type="Proteomes" id="UP000265100"/>
    </source>
</evidence>
<keyword evidence="9" id="KW-0597">Phosphoprotein</keyword>
<evidence type="ECO:0000256" key="1">
    <source>
        <dbReference type="ARBA" id="ARBA00001946"/>
    </source>
</evidence>
<dbReference type="Pfam" id="PF16212">
    <property type="entry name" value="PhoLip_ATPase_C"/>
    <property type="match status" value="1"/>
</dbReference>
<feature type="binding site" evidence="26">
    <location>
        <position position="483"/>
    </location>
    <ligand>
        <name>Mg(2+)</name>
        <dbReference type="ChEBI" id="CHEBI:18420"/>
    </ligand>
</feature>
<dbReference type="InterPro" id="IPR006539">
    <property type="entry name" value="P-type_ATPase_IV"/>
</dbReference>
<dbReference type="GO" id="GO:0005524">
    <property type="term" value="F:ATP binding"/>
    <property type="evidence" value="ECO:0007669"/>
    <property type="project" value="UniProtKB-UniRule"/>
</dbReference>
<evidence type="ECO:0000313" key="31">
    <source>
        <dbReference type="Ensembl" id="ENSACLP00000061951.1"/>
    </source>
</evidence>
<dbReference type="InterPro" id="IPR032630">
    <property type="entry name" value="P_typ_ATPase_c"/>
</dbReference>
<protein>
    <recommendedName>
        <fullName evidence="27">Phospholipid-transporting ATPase</fullName>
        <ecNumber evidence="27">7.6.2.1</ecNumber>
    </recommendedName>
</protein>
<keyword evidence="16 26" id="KW-0460">Magnesium</keyword>
<keyword evidence="20 27" id="KW-0472">Membrane</keyword>
<dbReference type="InterPro" id="IPR036412">
    <property type="entry name" value="HAD-like_sf"/>
</dbReference>
<dbReference type="AlphaFoldDB" id="A0AAX7U9E8"/>
<evidence type="ECO:0000256" key="2">
    <source>
        <dbReference type="ARBA" id="ARBA00004172"/>
    </source>
</evidence>
<evidence type="ECO:0000256" key="17">
    <source>
        <dbReference type="ARBA" id="ARBA00022967"/>
    </source>
</evidence>